<feature type="compositionally biased region" description="Basic and acidic residues" evidence="1">
    <location>
        <begin position="100"/>
        <end position="113"/>
    </location>
</feature>
<name>A0A6P7GDL1_DIAVI</name>
<proteinExistence type="predicted"/>
<feature type="region of interest" description="Disordered" evidence="1">
    <location>
        <begin position="1"/>
        <end position="113"/>
    </location>
</feature>
<protein>
    <submittedName>
        <fullName evidence="2">Uncharacterized protein LOC114336830</fullName>
    </submittedName>
</protein>
<organism evidence="2">
    <name type="scientific">Diabrotica virgifera virgifera</name>
    <name type="common">western corn rootworm</name>
    <dbReference type="NCBI Taxonomy" id="50390"/>
    <lineage>
        <taxon>Eukaryota</taxon>
        <taxon>Metazoa</taxon>
        <taxon>Ecdysozoa</taxon>
        <taxon>Arthropoda</taxon>
        <taxon>Hexapoda</taxon>
        <taxon>Insecta</taxon>
        <taxon>Pterygota</taxon>
        <taxon>Neoptera</taxon>
        <taxon>Endopterygota</taxon>
        <taxon>Coleoptera</taxon>
        <taxon>Polyphaga</taxon>
        <taxon>Cucujiformia</taxon>
        <taxon>Chrysomeloidea</taxon>
        <taxon>Chrysomelidae</taxon>
        <taxon>Galerucinae</taxon>
        <taxon>Diabroticina</taxon>
        <taxon>Diabroticites</taxon>
        <taxon>Diabrotica</taxon>
    </lineage>
</organism>
<dbReference type="InParanoid" id="A0A6P7GDL1"/>
<accession>A0A6P7GDL1</accession>
<gene>
    <name evidence="2" type="primary">LOC114336830</name>
</gene>
<sequence>MRRVVRRKVEEERKEREPLGEPSSSTAAEGALPEGSMDEVRIGVTQTSVEVNNEESGSENGFVDLSTTESNQSGSESSSSGLSTEWTVADRKRKRKSHARSKEAPGEDRPRANLQKVDKDMAKLKAAVLEVLVLTKVHVTTKVEIKSGIRGLRNLMYTLERDMSQFKAAMSKEPRASASAIKTANVCKTTIGTQTDVTMIRTQQKNMGVQVSPSEDPAETERRVQNIKTRMAESRTPEEITDLLSEDWPEALFTKVSVMDGSPLDCNDDAAVYISANQADEKVLGRFKERYPDLMDTMELVQCSTL</sequence>
<dbReference type="RefSeq" id="XP_028143013.1">
    <property type="nucleotide sequence ID" value="XM_028287212.1"/>
</dbReference>
<feature type="compositionally biased region" description="Low complexity" evidence="1">
    <location>
        <begin position="58"/>
        <end position="85"/>
    </location>
</feature>
<evidence type="ECO:0000256" key="1">
    <source>
        <dbReference type="SAM" id="MobiDB-lite"/>
    </source>
</evidence>
<reference evidence="2" key="1">
    <citation type="submission" date="2025-08" db="UniProtKB">
        <authorList>
            <consortium name="RefSeq"/>
        </authorList>
    </citation>
    <scope>IDENTIFICATION</scope>
    <source>
        <tissue evidence="2">Whole insect</tissue>
    </source>
</reference>
<evidence type="ECO:0000313" key="2">
    <source>
        <dbReference type="RefSeq" id="XP_028143013.1"/>
    </source>
</evidence>
<dbReference type="AlphaFoldDB" id="A0A6P7GDL1"/>
<feature type="compositionally biased region" description="Basic and acidic residues" evidence="1">
    <location>
        <begin position="7"/>
        <end position="19"/>
    </location>
</feature>